<name>A0A7C5P6H2_THELI</name>
<accession>A0A7C5P6H2</accession>
<dbReference type="EMBL" id="DRTU01000167">
    <property type="protein sequence ID" value="HHI00591.1"/>
    <property type="molecule type" value="Genomic_DNA"/>
</dbReference>
<evidence type="ECO:0008006" key="2">
    <source>
        <dbReference type="Google" id="ProtNLM"/>
    </source>
</evidence>
<protein>
    <recommendedName>
        <fullName evidence="2">HNH endonuclease</fullName>
    </recommendedName>
</protein>
<dbReference type="Proteomes" id="UP000886217">
    <property type="component" value="Unassembled WGS sequence"/>
</dbReference>
<comment type="caution">
    <text evidence="1">The sequence shown here is derived from an EMBL/GenBank/DDBJ whole genome shotgun (WGS) entry which is preliminary data.</text>
</comment>
<gene>
    <name evidence="1" type="ORF">ENL40_03825</name>
</gene>
<organism evidence="1">
    <name type="scientific">Thermococcus litoralis</name>
    <dbReference type="NCBI Taxonomy" id="2265"/>
    <lineage>
        <taxon>Archaea</taxon>
        <taxon>Methanobacteriati</taxon>
        <taxon>Methanobacteriota</taxon>
        <taxon>Thermococci</taxon>
        <taxon>Thermococcales</taxon>
        <taxon>Thermococcaceae</taxon>
        <taxon>Thermococcus</taxon>
    </lineage>
</organism>
<dbReference type="AlphaFoldDB" id="A0A7C5P6H2"/>
<evidence type="ECO:0000313" key="1">
    <source>
        <dbReference type="EMBL" id="HHI00591.1"/>
    </source>
</evidence>
<sequence length="109" mass="12651">MGEKPDGLSIDRIDNNGIYEPSNCRWATQKEQAQNQRPRVEDWIFAAIHRDGRIVACNYRGKFAREYELDVTDVGRCLDGELDECDGWRFKKLTKGSDIELIRDAKLLF</sequence>
<proteinExistence type="predicted"/>
<reference evidence="1" key="1">
    <citation type="journal article" date="2020" name="mSystems">
        <title>Genome- and Community-Level Interaction Insights into Carbon Utilization and Element Cycling Functions of Hydrothermarchaeota in Hydrothermal Sediment.</title>
        <authorList>
            <person name="Zhou Z."/>
            <person name="Liu Y."/>
            <person name="Xu W."/>
            <person name="Pan J."/>
            <person name="Luo Z.H."/>
            <person name="Li M."/>
        </authorList>
    </citation>
    <scope>NUCLEOTIDE SEQUENCE [LARGE SCALE GENOMIC DNA]</scope>
    <source>
        <strain evidence="1">HyVt-93</strain>
    </source>
</reference>